<dbReference type="InterPro" id="IPR006094">
    <property type="entry name" value="Oxid_FAD_bind_N"/>
</dbReference>
<dbReference type="InterPro" id="IPR016169">
    <property type="entry name" value="FAD-bd_PCMH_sub2"/>
</dbReference>
<dbReference type="Proteomes" id="UP000004535">
    <property type="component" value="Unassembled WGS sequence"/>
</dbReference>
<evidence type="ECO:0000313" key="4">
    <source>
        <dbReference type="Proteomes" id="UP000004535"/>
    </source>
</evidence>
<dbReference type="PROSITE" id="PS51387">
    <property type="entry name" value="FAD_PCMH"/>
    <property type="match status" value="1"/>
</dbReference>
<reference evidence="3 4" key="1">
    <citation type="journal article" date="2012" name="J. Bacteriol.">
        <title>Draft Genome Sequence Determination for Cystic Fibrosis and Chronic Granulomatous Disease Burkholderia multivorans Isolates.</title>
        <authorList>
            <person name="Varga J.J."/>
            <person name="Losada L."/>
            <person name="Zelazny A.M."/>
            <person name="Brinkac L."/>
            <person name="Harkins D."/>
            <person name="Radune D."/>
            <person name="Hostetler J."/>
            <person name="Sampaio E.P."/>
            <person name="Ronning C.M."/>
            <person name="Nierman W.C."/>
            <person name="Greenberg D.E."/>
            <person name="Holland S.M."/>
            <person name="Goldberg J.B."/>
        </authorList>
    </citation>
    <scope>NUCLEOTIDE SEQUENCE [LARGE SCALE GENOMIC DNA]</scope>
    <source>
        <strain evidence="3 4">CGD2</strain>
    </source>
</reference>
<protein>
    <recommendedName>
        <fullName evidence="2">FAD-binding PCMH-type domain-containing protein</fullName>
    </recommendedName>
</protein>
<dbReference type="Gene3D" id="3.30.465.10">
    <property type="match status" value="1"/>
</dbReference>
<accession>B9BSX1</accession>
<comment type="caution">
    <text evidence="3">The sequence shown here is derived from an EMBL/GenBank/DDBJ whole genome shotgun (WGS) entry which is preliminary data.</text>
</comment>
<keyword evidence="1" id="KW-0285">Flavoprotein</keyword>
<dbReference type="EMBL" id="ACFC01000007">
    <property type="protein sequence ID" value="EEE06191.1"/>
    <property type="molecule type" value="Genomic_DNA"/>
</dbReference>
<dbReference type="Pfam" id="PF01565">
    <property type="entry name" value="FAD_binding_4"/>
    <property type="match status" value="1"/>
</dbReference>
<name>B9BSX1_9BURK</name>
<proteinExistence type="predicted"/>
<dbReference type="AlphaFoldDB" id="B9BSX1"/>
<dbReference type="SUPFAM" id="SSF56176">
    <property type="entry name" value="FAD-binding/transporter-associated domain-like"/>
    <property type="match status" value="1"/>
</dbReference>
<organism evidence="3 4">
    <name type="scientific">Burkholderia multivorans CGD2</name>
    <dbReference type="NCBI Taxonomy" id="513052"/>
    <lineage>
        <taxon>Bacteria</taxon>
        <taxon>Pseudomonadati</taxon>
        <taxon>Pseudomonadota</taxon>
        <taxon>Betaproteobacteria</taxon>
        <taxon>Burkholderiales</taxon>
        <taxon>Burkholderiaceae</taxon>
        <taxon>Burkholderia</taxon>
        <taxon>Burkholderia cepacia complex</taxon>
    </lineage>
</organism>
<feature type="domain" description="FAD-binding PCMH-type" evidence="2">
    <location>
        <begin position="11"/>
        <end position="183"/>
    </location>
</feature>
<evidence type="ECO:0000259" key="2">
    <source>
        <dbReference type="PROSITE" id="PS51387"/>
    </source>
</evidence>
<dbReference type="GO" id="GO:0003885">
    <property type="term" value="F:D-arabinono-1,4-lactone oxidase activity"/>
    <property type="evidence" value="ECO:0007669"/>
    <property type="project" value="TreeGrafter"/>
</dbReference>
<dbReference type="GO" id="GO:0071949">
    <property type="term" value="F:FAD binding"/>
    <property type="evidence" value="ECO:0007669"/>
    <property type="project" value="InterPro"/>
</dbReference>
<dbReference type="InterPro" id="IPR016166">
    <property type="entry name" value="FAD-bd_PCMH"/>
</dbReference>
<dbReference type="InterPro" id="IPR036318">
    <property type="entry name" value="FAD-bd_PCMH-like_sf"/>
</dbReference>
<sequence>MMNNTLSWGRYPPAPQAIHPVAWRDAVQQVWSDTIAQHVTTLPFGNGRSYGDSCLAASDHVINTLPLDRVIATDWTTGILRAEAGITLEQILEIAIPRGWMLPVTPGTKYATLGGAIANDVHGKNHHVRGTFGRQVRRFALARSDGSLLECSPDTEDAYFAATIGGLGLTGIILWAEIQLMPIRSSLIDATCIRFTNLDEFFALSASLDPVHEYSVAWVDCQSGGSALGRGIFMVGDHAASGPLEIASRKKHTVPFTLPVPIFNRFTLRIFNELYYRRQQRTEVRSTMSYDAYFYPLDSVLEWNRIYGRKGFQQYQCVIPTDAAYAAIAEILATIGRSGTGSFLAVLKRCGNLRSPGLLSFPLEGTSLALDFPQREPSNTKLFERLDIIVREAGGRIYPAKDAHMSGHDFRTAYPRWEQVEALRDPALLSRFWERTTRT</sequence>
<keyword evidence="1" id="KW-0274">FAD</keyword>
<evidence type="ECO:0000256" key="1">
    <source>
        <dbReference type="ARBA" id="ARBA00022827"/>
    </source>
</evidence>
<evidence type="ECO:0000313" key="3">
    <source>
        <dbReference type="EMBL" id="EEE06191.1"/>
    </source>
</evidence>
<dbReference type="InterPro" id="IPR010031">
    <property type="entry name" value="FAD_lactone_oxidase-like"/>
</dbReference>
<dbReference type="PANTHER" id="PTHR43762">
    <property type="entry name" value="L-GULONOLACTONE OXIDASE"/>
    <property type="match status" value="1"/>
</dbReference>
<gene>
    <name evidence="3" type="ORF">BURMUCGD2_2894</name>
</gene>
<dbReference type="PANTHER" id="PTHR43762:SF1">
    <property type="entry name" value="D-ARABINONO-1,4-LACTONE OXIDASE"/>
    <property type="match status" value="1"/>
</dbReference>